<feature type="transmembrane region" description="Helical" evidence="14">
    <location>
        <begin position="563"/>
        <end position="584"/>
    </location>
</feature>
<dbReference type="PROSITE" id="PS00237">
    <property type="entry name" value="G_PROTEIN_RECEP_F1_1"/>
    <property type="match status" value="3"/>
</dbReference>
<comment type="subcellular location">
    <subcellularLocation>
        <location evidence="2">Cell membrane</location>
        <topology evidence="2">Multi-pass membrane protein</topology>
    </subcellularLocation>
    <subcellularLocation>
        <location evidence="1">Early endosome</location>
    </subcellularLocation>
</comment>
<organism evidence="16 17">
    <name type="scientific">Hemibagrus guttatus</name>
    <dbReference type="NCBI Taxonomy" id="175788"/>
    <lineage>
        <taxon>Eukaryota</taxon>
        <taxon>Metazoa</taxon>
        <taxon>Chordata</taxon>
        <taxon>Craniata</taxon>
        <taxon>Vertebrata</taxon>
        <taxon>Euteleostomi</taxon>
        <taxon>Actinopterygii</taxon>
        <taxon>Neopterygii</taxon>
        <taxon>Teleostei</taxon>
        <taxon>Ostariophysi</taxon>
        <taxon>Siluriformes</taxon>
        <taxon>Bagridae</taxon>
        <taxon>Hemibagrus</taxon>
    </lineage>
</organism>
<feature type="domain" description="G-protein coupled receptors family 1 profile" evidence="15">
    <location>
        <begin position="641"/>
        <end position="891"/>
    </location>
</feature>
<keyword evidence="6 14" id="KW-1133">Transmembrane helix</keyword>
<evidence type="ECO:0000256" key="6">
    <source>
        <dbReference type="ARBA" id="ARBA00022989"/>
    </source>
</evidence>
<dbReference type="PROSITE" id="PS50262">
    <property type="entry name" value="G_PROTEIN_RECEP_F1_2"/>
    <property type="match status" value="3"/>
</dbReference>
<evidence type="ECO:0000256" key="1">
    <source>
        <dbReference type="ARBA" id="ARBA00004412"/>
    </source>
</evidence>
<keyword evidence="5" id="KW-0967">Endosome</keyword>
<feature type="transmembrane region" description="Helical" evidence="14">
    <location>
        <begin position="739"/>
        <end position="763"/>
    </location>
</feature>
<dbReference type="FunFam" id="1.20.1070.10:FF:000026">
    <property type="entry name" value="C-C chemokine receptor type 5"/>
    <property type="match status" value="1"/>
</dbReference>
<dbReference type="InterPro" id="IPR000355">
    <property type="entry name" value="Chemokine_rcpt"/>
</dbReference>
<dbReference type="PANTHER" id="PTHR10489">
    <property type="entry name" value="CELL ADHESION MOLECULE"/>
    <property type="match status" value="1"/>
</dbReference>
<evidence type="ECO:0000313" key="16">
    <source>
        <dbReference type="EMBL" id="KAK3550847.1"/>
    </source>
</evidence>
<dbReference type="Proteomes" id="UP001274896">
    <property type="component" value="Unassembled WGS sequence"/>
</dbReference>
<feature type="transmembrane region" description="Helical" evidence="14">
    <location>
        <begin position="239"/>
        <end position="260"/>
    </location>
</feature>
<keyword evidence="12 13" id="KW-0807">Transducer</keyword>
<protein>
    <recommendedName>
        <fullName evidence="15">G-protein coupled receptors family 1 profile domain-containing protein</fullName>
    </recommendedName>
</protein>
<evidence type="ECO:0000256" key="10">
    <source>
        <dbReference type="ARBA" id="ARBA00023170"/>
    </source>
</evidence>
<sequence>MATMYITTTMDYTTHNPNPEYTPCNTKKVFSQVFLPTLYSIVFIVGFIGNGLVVCVLVKYHKSSNMSDVCLFNLALSDLLFLFSLPFWAHYAAITQWAFGSFMCHAVTALYMLGFYGSIFFMILMTADRYAVIVQINTSLFSRYRSIRASIALVLLMWTLSLGASLPNIIFSQAIKLNDTNVWTCRVEYPNWEWNTFSYIELNILGLIIPFSVMVFCYSRILPILMAMKSQKKHNAVRLILVLVSVFFLFWTPYNIVIFLKFLHHLGYMSTCEWNNDLHMAMQWVETIAFSHCCLNPIIYALVGQKFRNSFLKILKEWFPLCFGRCPTATEDYSDYYSEAKSDHFQVCSNTNVSAFSQVFLPTLYSIVFIVGFIGNGLVLCVLVKYHQRSNVTDVCLFNLALSDLLFLLSLPFWAHYAAINEWIFGNFMCHAVTALYMLGFYGSIFFMILMTIDRYAVIVHAHTSLFSKHRSVRVSIVIAFFMWVISLGASLPNIIFSQAKNASEGWTCKEEYPGSSWKLVSYIQLNILGLIIPLSVMVFCYSRIIPILMVLKSQKKHKAIRLILALVSVFFLFWMPYNIIIFLKFLRQLGYMTSSEDYSYYDGANQSDSFQVCSNTNVSAFSQVFLPTLYSIVFVTGFIGNGLVLCVLVKYHQRSNVTDVCLFNLALSDLLFLISLPFWAHYAAINEWTFGNFMCRAVTAFYMLGFYGSIFFMILMTLDRYVVIVHAHTTFVSKHRSVRASVAMTFFMWALSFAACLPNIIFSQAKNASEGWTCKEEYPEGTSWKPFSYIELNIFGLIIPLSVMVFCYSRIIPILMTIKSRKKHKAVKLILVLVIVFFLFWMPYNMVTFLKFLRQLGYMTSCEWEQDLNMAAQWVETIAFSHCCLNPIIYAFVGEKFRTLVIKILKQWFPLCFGRCTTIVSEFSERRSSMSSHSSVVSTTKIV</sequence>
<evidence type="ECO:0000256" key="9">
    <source>
        <dbReference type="ARBA" id="ARBA00023157"/>
    </source>
</evidence>
<feature type="transmembrane region" description="Helical" evidence="14">
    <location>
        <begin position="146"/>
        <end position="171"/>
    </location>
</feature>
<feature type="transmembrane region" description="Helical" evidence="14">
    <location>
        <begin position="830"/>
        <end position="851"/>
    </location>
</feature>
<evidence type="ECO:0000256" key="12">
    <source>
        <dbReference type="ARBA" id="ARBA00023224"/>
    </source>
</evidence>
<dbReference type="PRINTS" id="PR00237">
    <property type="entry name" value="GPCRRHODOPSN"/>
</dbReference>
<dbReference type="InterPro" id="IPR000276">
    <property type="entry name" value="GPCR_Rhodpsn"/>
</dbReference>
<feature type="transmembrane region" description="Helical" evidence="14">
    <location>
        <begin position="662"/>
        <end position="681"/>
    </location>
</feature>
<dbReference type="PRINTS" id="PR00645">
    <property type="entry name" value="CXCCHMKINER4"/>
</dbReference>
<feature type="transmembrane region" description="Helical" evidence="14">
    <location>
        <begin position="364"/>
        <end position="384"/>
    </location>
</feature>
<evidence type="ECO:0000256" key="13">
    <source>
        <dbReference type="RuleBase" id="RU000688"/>
    </source>
</evidence>
<accession>A0AAE0VDT2</accession>
<evidence type="ECO:0000256" key="11">
    <source>
        <dbReference type="ARBA" id="ARBA00023180"/>
    </source>
</evidence>
<dbReference type="Gene3D" id="1.20.1070.10">
    <property type="entry name" value="Rhodopsin 7-helix transmembrane proteins"/>
    <property type="match status" value="3"/>
</dbReference>
<feature type="transmembrane region" description="Helical" evidence="14">
    <location>
        <begin position="396"/>
        <end position="415"/>
    </location>
</feature>
<feature type="transmembrane region" description="Helical" evidence="14">
    <location>
        <begin position="473"/>
        <end position="497"/>
    </location>
</feature>
<evidence type="ECO:0000259" key="15">
    <source>
        <dbReference type="PROSITE" id="PS50262"/>
    </source>
</evidence>
<keyword evidence="3" id="KW-1003">Cell membrane</keyword>
<evidence type="ECO:0000256" key="14">
    <source>
        <dbReference type="SAM" id="Phobius"/>
    </source>
</evidence>
<dbReference type="EMBL" id="JAUCMX010000003">
    <property type="protein sequence ID" value="KAK3550847.1"/>
    <property type="molecule type" value="Genomic_DNA"/>
</dbReference>
<evidence type="ECO:0000313" key="17">
    <source>
        <dbReference type="Proteomes" id="UP001274896"/>
    </source>
</evidence>
<feature type="transmembrane region" description="Helical" evidence="14">
    <location>
        <begin position="70"/>
        <end position="91"/>
    </location>
</feature>
<dbReference type="PANTHER" id="PTHR10489:SF686">
    <property type="entry name" value="C-C CHEMOKINE RECEPTOR TYPE 5"/>
    <property type="match status" value="1"/>
</dbReference>
<feature type="transmembrane region" description="Helical" evidence="14">
    <location>
        <begin position="630"/>
        <end position="650"/>
    </location>
</feature>
<dbReference type="InterPro" id="IPR050119">
    <property type="entry name" value="CCR1-9-like"/>
</dbReference>
<dbReference type="AlphaFoldDB" id="A0AAE0VDT2"/>
<dbReference type="PRINTS" id="PR00657">
    <property type="entry name" value="CCCHEMOKINER"/>
</dbReference>
<feature type="transmembrane region" description="Helical" evidence="14">
    <location>
        <begin position="38"/>
        <end position="58"/>
    </location>
</feature>
<keyword evidence="11" id="KW-0325">Glycoprotein</keyword>
<dbReference type="InterPro" id="IPR017452">
    <property type="entry name" value="GPCR_Rhodpsn_7TM"/>
</dbReference>
<evidence type="ECO:0000256" key="8">
    <source>
        <dbReference type="ARBA" id="ARBA00023136"/>
    </source>
</evidence>
<comment type="caution">
    <text evidence="16">The sequence shown here is derived from an EMBL/GenBank/DDBJ whole genome shotgun (WGS) entry which is preliminary data.</text>
</comment>
<evidence type="ECO:0000256" key="2">
    <source>
        <dbReference type="ARBA" id="ARBA00004651"/>
    </source>
</evidence>
<evidence type="ECO:0000256" key="5">
    <source>
        <dbReference type="ARBA" id="ARBA00022753"/>
    </source>
</evidence>
<dbReference type="GO" id="GO:0007204">
    <property type="term" value="P:positive regulation of cytosolic calcium ion concentration"/>
    <property type="evidence" value="ECO:0007669"/>
    <property type="project" value="TreeGrafter"/>
</dbReference>
<keyword evidence="17" id="KW-1185">Reference proteome</keyword>
<dbReference type="GO" id="GO:0006955">
    <property type="term" value="P:immune response"/>
    <property type="evidence" value="ECO:0007669"/>
    <property type="project" value="TreeGrafter"/>
</dbReference>
<feature type="transmembrane region" description="Helical" evidence="14">
    <location>
        <begin position="520"/>
        <end position="542"/>
    </location>
</feature>
<dbReference type="InterPro" id="IPR001277">
    <property type="entry name" value="CXCR4/ACKR2"/>
</dbReference>
<evidence type="ECO:0000256" key="4">
    <source>
        <dbReference type="ARBA" id="ARBA00022692"/>
    </source>
</evidence>
<dbReference type="GO" id="GO:0005769">
    <property type="term" value="C:early endosome"/>
    <property type="evidence" value="ECO:0007669"/>
    <property type="project" value="UniProtKB-SubCell"/>
</dbReference>
<feature type="domain" description="G-protein coupled receptors family 1 profile" evidence="15">
    <location>
        <begin position="49"/>
        <end position="300"/>
    </location>
</feature>
<evidence type="ECO:0000256" key="7">
    <source>
        <dbReference type="ARBA" id="ARBA00023040"/>
    </source>
</evidence>
<dbReference type="GO" id="GO:0016493">
    <property type="term" value="F:C-C chemokine receptor activity"/>
    <property type="evidence" value="ECO:0007669"/>
    <property type="project" value="TreeGrafter"/>
</dbReference>
<dbReference type="GO" id="GO:0019722">
    <property type="term" value="P:calcium-mediated signaling"/>
    <property type="evidence" value="ECO:0007669"/>
    <property type="project" value="TreeGrafter"/>
</dbReference>
<keyword evidence="8 14" id="KW-0472">Membrane</keyword>
<comment type="similarity">
    <text evidence="13">Belongs to the G-protein coupled receptor 1 family.</text>
</comment>
<keyword evidence="10 13" id="KW-0675">Receptor</keyword>
<feature type="transmembrane region" description="Helical" evidence="14">
    <location>
        <begin position="97"/>
        <end position="125"/>
    </location>
</feature>
<dbReference type="GO" id="GO:0009897">
    <property type="term" value="C:external side of plasma membrane"/>
    <property type="evidence" value="ECO:0007669"/>
    <property type="project" value="TreeGrafter"/>
</dbReference>
<name>A0AAE0VDT2_9TELE</name>
<dbReference type="GO" id="GO:0019957">
    <property type="term" value="F:C-C chemokine binding"/>
    <property type="evidence" value="ECO:0007669"/>
    <property type="project" value="TreeGrafter"/>
</dbReference>
<feature type="domain" description="G-protein coupled receptors family 1 profile" evidence="15">
    <location>
        <begin position="375"/>
        <end position="631"/>
    </location>
</feature>
<proteinExistence type="inferred from homology"/>
<feature type="transmembrane region" description="Helical" evidence="14">
    <location>
        <begin position="701"/>
        <end position="719"/>
    </location>
</feature>
<feature type="transmembrane region" description="Helical" evidence="14">
    <location>
        <begin position="435"/>
        <end position="453"/>
    </location>
</feature>
<reference evidence="16" key="1">
    <citation type="submission" date="2023-06" db="EMBL/GenBank/DDBJ databases">
        <title>Male Hemibagrus guttatus genome.</title>
        <authorList>
            <person name="Bian C."/>
        </authorList>
    </citation>
    <scope>NUCLEOTIDE SEQUENCE</scope>
    <source>
        <strain evidence="16">Male_cb2023</strain>
        <tissue evidence="16">Muscle</tissue>
    </source>
</reference>
<feature type="transmembrane region" description="Helical" evidence="14">
    <location>
        <begin position="788"/>
        <end position="809"/>
    </location>
</feature>
<feature type="transmembrane region" description="Helical" evidence="14">
    <location>
        <begin position="197"/>
        <end position="218"/>
    </location>
</feature>
<dbReference type="CDD" id="cd14984">
    <property type="entry name" value="7tmA_Chemokine_R"/>
    <property type="match status" value="3"/>
</dbReference>
<gene>
    <name evidence="16" type="ORF">QTP70_006169</name>
</gene>
<keyword evidence="9" id="KW-1015">Disulfide bond</keyword>
<keyword evidence="4 13" id="KW-0812">Transmembrane</keyword>
<dbReference type="SUPFAM" id="SSF81321">
    <property type="entry name" value="Family A G protein-coupled receptor-like"/>
    <property type="match status" value="3"/>
</dbReference>
<dbReference type="GO" id="GO:0060326">
    <property type="term" value="P:cell chemotaxis"/>
    <property type="evidence" value="ECO:0007669"/>
    <property type="project" value="TreeGrafter"/>
</dbReference>
<evidence type="ECO:0000256" key="3">
    <source>
        <dbReference type="ARBA" id="ARBA00022475"/>
    </source>
</evidence>
<dbReference type="Pfam" id="PF00001">
    <property type="entry name" value="7tm_1"/>
    <property type="match status" value="3"/>
</dbReference>
<keyword evidence="7 13" id="KW-0297">G-protein coupled receptor</keyword>